<dbReference type="FunFam" id="3.60.10.10:FF:000018">
    <property type="entry name" value="2',5'-phosphodiesterase 12"/>
    <property type="match status" value="1"/>
</dbReference>
<evidence type="ECO:0000256" key="13">
    <source>
        <dbReference type="ARBA" id="ARBA00083541"/>
    </source>
</evidence>
<evidence type="ECO:0000256" key="12">
    <source>
        <dbReference type="ARBA" id="ARBA00072755"/>
    </source>
</evidence>
<sequence length="608" mass="69534">MWSDLVFWFCRVSWPVYCWLMLRFPRIFHRILHTSQARQKLLKMTSYPDAYFRFKDGCETFDFCFYFENASLKVSRNFNFSRRVTETVGEFQGRVQANLDKTLAKKKKKKGKDEEVEGPCVKVEFKVDGESADNDANCKELLSSSKMTMHILDSSYKVVVNAPVVRSMALPECMLAGFPVYPSKLEVEFAEKKDCRFTWFRSAKPVQQDKTCDSHKFEEVASGFTYTPSAEDVGHAIKLRCEPVRGHLKGPALEFVSKGIVSAGPGHCPFNTRHSFTQEFLSGPNFRIMSYNILADCYADSDYSREVLFPYCPPYALAIDYRKQLLAKEISGYKSDLIFLQEVDRKVFDVDLEPLLSNMGYSGLFSKKGGQISEGIASFYYNKTFKLEHQEYITLSNEINENPLFESIRNAVHKNEALKSRILDRGSILQVLVLRHIVTNHIFVVGSTHLYFHPDADHVRLLQAATCLTYLQRKREEYLNSGNKCSLILCGDFNSTPPFGVYKLMTEGSIPKDYPDWRSNESEAVEDLELSHPMKISSACGCPKFTNYTVGFADCLDYIFYQNDHLRVTQVVPLPSEEELRQYDAIPSVVQPSDHVALVADLQIITLD</sequence>
<dbReference type="InterPro" id="IPR036691">
    <property type="entry name" value="Endo/exonu/phosph_ase_sf"/>
</dbReference>
<evidence type="ECO:0000256" key="8">
    <source>
        <dbReference type="ARBA" id="ARBA00022839"/>
    </source>
</evidence>
<comment type="cofactor">
    <cofactor evidence="1">
        <name>Mg(2+)</name>
        <dbReference type="ChEBI" id="CHEBI:18420"/>
    </cofactor>
</comment>
<comment type="subcellular location">
    <subcellularLocation>
        <location evidence="2">Mitochondrion matrix</location>
    </subcellularLocation>
</comment>
<dbReference type="InterPro" id="IPR048821">
    <property type="entry name" value="PDE12-like_N"/>
</dbReference>
<keyword evidence="3" id="KW-0597">Phosphoprotein</keyword>
<keyword evidence="17" id="KW-1185">Reference proteome</keyword>
<keyword evidence="10" id="KW-0809">Transit peptide</keyword>
<name>A0A8S1DT02_9INSE</name>
<dbReference type="GO" id="GO:0004535">
    <property type="term" value="F:poly(A)-specific ribonuclease activity"/>
    <property type="evidence" value="ECO:0007669"/>
    <property type="project" value="UniProtKB-ARBA"/>
</dbReference>
<dbReference type="Pfam" id="PF21171">
    <property type="entry name" value="PDE12-like_N"/>
    <property type="match status" value="1"/>
</dbReference>
<evidence type="ECO:0000256" key="9">
    <source>
        <dbReference type="ARBA" id="ARBA00022842"/>
    </source>
</evidence>
<evidence type="ECO:0000256" key="3">
    <source>
        <dbReference type="ARBA" id="ARBA00022553"/>
    </source>
</evidence>
<evidence type="ECO:0000256" key="4">
    <source>
        <dbReference type="ARBA" id="ARBA00022664"/>
    </source>
</evidence>
<keyword evidence="7" id="KW-0378">Hydrolase</keyword>
<dbReference type="GO" id="GO:0006397">
    <property type="term" value="P:mRNA processing"/>
    <property type="evidence" value="ECO:0007669"/>
    <property type="project" value="UniProtKB-KW"/>
</dbReference>
<feature type="domain" description="Endonuclease/exonuclease/phosphatase" evidence="14">
    <location>
        <begin position="289"/>
        <end position="595"/>
    </location>
</feature>
<organism evidence="16 17">
    <name type="scientific">Cloeon dipterum</name>
    <dbReference type="NCBI Taxonomy" id="197152"/>
    <lineage>
        <taxon>Eukaryota</taxon>
        <taxon>Metazoa</taxon>
        <taxon>Ecdysozoa</taxon>
        <taxon>Arthropoda</taxon>
        <taxon>Hexapoda</taxon>
        <taxon>Insecta</taxon>
        <taxon>Pterygota</taxon>
        <taxon>Palaeoptera</taxon>
        <taxon>Ephemeroptera</taxon>
        <taxon>Pisciforma</taxon>
        <taxon>Baetidae</taxon>
        <taxon>Cloeon</taxon>
    </lineage>
</organism>
<evidence type="ECO:0000256" key="11">
    <source>
        <dbReference type="ARBA" id="ARBA00023128"/>
    </source>
</evidence>
<dbReference type="GO" id="GO:0005759">
    <property type="term" value="C:mitochondrial matrix"/>
    <property type="evidence" value="ECO:0007669"/>
    <property type="project" value="UniProtKB-SubCell"/>
</dbReference>
<evidence type="ECO:0000256" key="2">
    <source>
        <dbReference type="ARBA" id="ARBA00004305"/>
    </source>
</evidence>
<evidence type="ECO:0000256" key="7">
    <source>
        <dbReference type="ARBA" id="ARBA00022801"/>
    </source>
</evidence>
<dbReference type="EMBL" id="CADEPI010000403">
    <property type="protein sequence ID" value="CAB3385296.1"/>
    <property type="molecule type" value="Genomic_DNA"/>
</dbReference>
<feature type="domain" description="2',5'-phosphodiesterase 12-like N-terminal" evidence="15">
    <location>
        <begin position="163"/>
        <end position="261"/>
    </location>
</feature>
<evidence type="ECO:0000256" key="1">
    <source>
        <dbReference type="ARBA" id="ARBA00001946"/>
    </source>
</evidence>
<evidence type="ECO:0000256" key="10">
    <source>
        <dbReference type="ARBA" id="ARBA00022946"/>
    </source>
</evidence>
<keyword evidence="9" id="KW-0460">Magnesium</keyword>
<evidence type="ECO:0000313" key="16">
    <source>
        <dbReference type="EMBL" id="CAB3385296.1"/>
    </source>
</evidence>
<gene>
    <name evidence="16" type="ORF">CLODIP_2_CD11709</name>
</gene>
<keyword evidence="6" id="KW-0479">Metal-binding</keyword>
<reference evidence="16 17" key="1">
    <citation type="submission" date="2020-04" db="EMBL/GenBank/DDBJ databases">
        <authorList>
            <person name="Alioto T."/>
            <person name="Alioto T."/>
            <person name="Gomez Garrido J."/>
        </authorList>
    </citation>
    <scope>NUCLEOTIDE SEQUENCE [LARGE SCALE GENOMIC DNA]</scope>
</reference>
<dbReference type="PANTHER" id="PTHR12121:SF37">
    <property type="entry name" value="2',5'-PHOSPHODIESTERASE 12"/>
    <property type="match status" value="1"/>
</dbReference>
<keyword evidence="11" id="KW-0496">Mitochondrion</keyword>
<evidence type="ECO:0000259" key="15">
    <source>
        <dbReference type="Pfam" id="PF21171"/>
    </source>
</evidence>
<dbReference type="Gene3D" id="3.60.10.10">
    <property type="entry name" value="Endonuclease/exonuclease/phosphatase"/>
    <property type="match status" value="1"/>
</dbReference>
<evidence type="ECO:0000256" key="5">
    <source>
        <dbReference type="ARBA" id="ARBA00022722"/>
    </source>
</evidence>
<accession>A0A8S1DT02</accession>
<dbReference type="GO" id="GO:0000288">
    <property type="term" value="P:nuclear-transcribed mRNA catabolic process, deadenylation-dependent decay"/>
    <property type="evidence" value="ECO:0007669"/>
    <property type="project" value="TreeGrafter"/>
</dbReference>
<keyword evidence="4" id="KW-0507">mRNA processing</keyword>
<dbReference type="Proteomes" id="UP000494165">
    <property type="component" value="Unassembled WGS sequence"/>
</dbReference>
<keyword evidence="5" id="KW-0540">Nuclease</keyword>
<evidence type="ECO:0000256" key="6">
    <source>
        <dbReference type="ARBA" id="ARBA00022723"/>
    </source>
</evidence>
<dbReference type="PANTHER" id="PTHR12121">
    <property type="entry name" value="CARBON CATABOLITE REPRESSOR PROTEIN 4"/>
    <property type="match status" value="1"/>
</dbReference>
<evidence type="ECO:0000313" key="17">
    <source>
        <dbReference type="Proteomes" id="UP000494165"/>
    </source>
</evidence>
<dbReference type="InterPro" id="IPR050410">
    <property type="entry name" value="CCR4/nocturin_mRNA_transcr"/>
</dbReference>
<dbReference type="InterPro" id="IPR005135">
    <property type="entry name" value="Endo/exonuclease/phosphatase"/>
</dbReference>
<dbReference type="AlphaFoldDB" id="A0A8S1DT02"/>
<proteinExistence type="predicted"/>
<evidence type="ECO:0000259" key="14">
    <source>
        <dbReference type="Pfam" id="PF03372"/>
    </source>
</evidence>
<protein>
    <recommendedName>
        <fullName evidence="12">2',5'-phosphodiesterase 12</fullName>
    </recommendedName>
    <alternativeName>
        <fullName evidence="13">Mitochondrial deadenylase</fullName>
    </alternativeName>
</protein>
<dbReference type="SUPFAM" id="SSF56219">
    <property type="entry name" value="DNase I-like"/>
    <property type="match status" value="1"/>
</dbReference>
<comment type="caution">
    <text evidence="16">The sequence shown here is derived from an EMBL/GenBank/DDBJ whole genome shotgun (WGS) entry which is preliminary data.</text>
</comment>
<dbReference type="OrthoDB" id="412787at2759"/>
<dbReference type="Pfam" id="PF03372">
    <property type="entry name" value="Exo_endo_phos"/>
    <property type="match status" value="1"/>
</dbReference>
<keyword evidence="8" id="KW-0269">Exonuclease</keyword>
<dbReference type="GO" id="GO:0046872">
    <property type="term" value="F:metal ion binding"/>
    <property type="evidence" value="ECO:0007669"/>
    <property type="project" value="UniProtKB-KW"/>
</dbReference>